<dbReference type="SUPFAM" id="SSF63380">
    <property type="entry name" value="Riboflavin synthase domain-like"/>
    <property type="match status" value="1"/>
</dbReference>
<dbReference type="SUPFAM" id="SSF52343">
    <property type="entry name" value="Ferredoxin reductase-like, C-terminal NADP-linked domain"/>
    <property type="match status" value="1"/>
</dbReference>
<dbReference type="SUPFAM" id="SSF52218">
    <property type="entry name" value="Flavoproteins"/>
    <property type="match status" value="1"/>
</dbReference>
<evidence type="ECO:0000313" key="17">
    <source>
        <dbReference type="Proteomes" id="UP001151582"/>
    </source>
</evidence>
<dbReference type="OrthoDB" id="1856718at2759"/>
<dbReference type="InterPro" id="IPR001094">
    <property type="entry name" value="Flavdoxin-like"/>
</dbReference>
<evidence type="ECO:0000313" key="16">
    <source>
        <dbReference type="EMBL" id="KAJ1979242.1"/>
    </source>
</evidence>
<dbReference type="Pfam" id="PF00667">
    <property type="entry name" value="FAD_binding_1"/>
    <property type="match status" value="1"/>
</dbReference>
<evidence type="ECO:0000256" key="9">
    <source>
        <dbReference type="ARBA" id="ARBA00023002"/>
    </source>
</evidence>
<accession>A0A9W8B0Z7</accession>
<evidence type="ECO:0000256" key="8">
    <source>
        <dbReference type="ARBA" id="ARBA00022857"/>
    </source>
</evidence>
<dbReference type="GO" id="GO:0010181">
    <property type="term" value="F:FMN binding"/>
    <property type="evidence" value="ECO:0007669"/>
    <property type="project" value="InterPro"/>
</dbReference>
<dbReference type="GO" id="GO:0005829">
    <property type="term" value="C:cytosol"/>
    <property type="evidence" value="ECO:0007669"/>
    <property type="project" value="TreeGrafter"/>
</dbReference>
<dbReference type="PRINTS" id="PR00369">
    <property type="entry name" value="FLAVODOXIN"/>
</dbReference>
<dbReference type="InterPro" id="IPR003097">
    <property type="entry name" value="CysJ-like_FAD-binding"/>
</dbReference>
<dbReference type="GO" id="GO:0009086">
    <property type="term" value="P:methionine biosynthetic process"/>
    <property type="evidence" value="ECO:0007669"/>
    <property type="project" value="UniProtKB-KW"/>
</dbReference>
<dbReference type="Proteomes" id="UP001151582">
    <property type="component" value="Unassembled WGS sequence"/>
</dbReference>
<comment type="caution">
    <text evidence="16">The sequence shown here is derived from an EMBL/GenBank/DDBJ whole genome shotgun (WGS) entry which is preliminary data.</text>
</comment>
<dbReference type="EC" id="1.16.1.8" evidence="11"/>
<dbReference type="GO" id="GO:0030586">
    <property type="term" value="F:[methionine synthase] reductase (NADPH) activity"/>
    <property type="evidence" value="ECO:0007669"/>
    <property type="project" value="UniProtKB-EC"/>
</dbReference>
<comment type="cofactor">
    <cofactor evidence="2">
        <name>FAD</name>
        <dbReference type="ChEBI" id="CHEBI:57692"/>
    </cofactor>
</comment>
<dbReference type="Gene3D" id="3.40.50.360">
    <property type="match status" value="1"/>
</dbReference>
<evidence type="ECO:0000256" key="5">
    <source>
        <dbReference type="ARBA" id="ARBA00022643"/>
    </source>
</evidence>
<evidence type="ECO:0000256" key="2">
    <source>
        <dbReference type="ARBA" id="ARBA00001974"/>
    </source>
</evidence>
<evidence type="ECO:0000256" key="6">
    <source>
        <dbReference type="ARBA" id="ARBA00022691"/>
    </source>
</evidence>
<comment type="cofactor">
    <cofactor evidence="1">
        <name>FMN</name>
        <dbReference type="ChEBI" id="CHEBI:58210"/>
    </cofactor>
</comment>
<keyword evidence="9" id="KW-0560">Oxidoreductase</keyword>
<dbReference type="PANTHER" id="PTHR19384">
    <property type="entry name" value="NITRIC OXIDE SYNTHASE-RELATED"/>
    <property type="match status" value="1"/>
</dbReference>
<evidence type="ECO:0000256" key="7">
    <source>
        <dbReference type="ARBA" id="ARBA00022827"/>
    </source>
</evidence>
<dbReference type="GO" id="GO:0050667">
    <property type="term" value="P:homocysteine metabolic process"/>
    <property type="evidence" value="ECO:0007669"/>
    <property type="project" value="TreeGrafter"/>
</dbReference>
<dbReference type="EMBL" id="JANBQB010000229">
    <property type="protein sequence ID" value="KAJ1979242.1"/>
    <property type="molecule type" value="Genomic_DNA"/>
</dbReference>
<dbReference type="PROSITE" id="PS51384">
    <property type="entry name" value="FAD_FR"/>
    <property type="match status" value="1"/>
</dbReference>
<dbReference type="InterPro" id="IPR039261">
    <property type="entry name" value="FNR_nucleotide-bd"/>
</dbReference>
<dbReference type="InterPro" id="IPR001709">
    <property type="entry name" value="Flavoprot_Pyr_Nucl_cyt_Rdtase"/>
</dbReference>
<dbReference type="PANTHER" id="PTHR19384:SF84">
    <property type="entry name" value="METHIONINE SYNTHASE REDUCTASE"/>
    <property type="match status" value="1"/>
</dbReference>
<feature type="region of interest" description="Disordered" evidence="13">
    <location>
        <begin position="667"/>
        <end position="691"/>
    </location>
</feature>
<keyword evidence="5" id="KW-0288">FMN</keyword>
<dbReference type="InterPro" id="IPR008254">
    <property type="entry name" value="Flavodoxin/NO_synth"/>
</dbReference>
<feature type="domain" description="Flavodoxin-like" evidence="14">
    <location>
        <begin position="12"/>
        <end position="154"/>
    </location>
</feature>
<dbReference type="PROSITE" id="PS50902">
    <property type="entry name" value="FLAVODOXIN_LIKE"/>
    <property type="match status" value="1"/>
</dbReference>
<feature type="compositionally biased region" description="Basic and acidic residues" evidence="13">
    <location>
        <begin position="674"/>
        <end position="691"/>
    </location>
</feature>
<dbReference type="FunFam" id="3.40.50.360:FF:000059">
    <property type="entry name" value="5-methyltetrahydrofolate-homocysteine methyltransferase reductase"/>
    <property type="match status" value="1"/>
</dbReference>
<organism evidence="16 17">
    <name type="scientific">Dimargaris verticillata</name>
    <dbReference type="NCBI Taxonomy" id="2761393"/>
    <lineage>
        <taxon>Eukaryota</taxon>
        <taxon>Fungi</taxon>
        <taxon>Fungi incertae sedis</taxon>
        <taxon>Zoopagomycota</taxon>
        <taxon>Kickxellomycotina</taxon>
        <taxon>Dimargaritomycetes</taxon>
        <taxon>Dimargaritales</taxon>
        <taxon>Dimargaritaceae</taxon>
        <taxon>Dimargaris</taxon>
    </lineage>
</organism>
<keyword evidence="7" id="KW-0274">FAD</keyword>
<keyword evidence="6" id="KW-0949">S-adenosyl-L-methionine</keyword>
<feature type="region of interest" description="Disordered" evidence="13">
    <location>
        <begin position="534"/>
        <end position="553"/>
    </location>
</feature>
<evidence type="ECO:0000256" key="12">
    <source>
        <dbReference type="ARBA" id="ARBA00040659"/>
    </source>
</evidence>
<dbReference type="InterPro" id="IPR029039">
    <property type="entry name" value="Flavoprotein-like_sf"/>
</dbReference>
<name>A0A9W8B0Z7_9FUNG</name>
<reference evidence="16" key="1">
    <citation type="submission" date="2022-07" db="EMBL/GenBank/DDBJ databases">
        <title>Phylogenomic reconstructions and comparative analyses of Kickxellomycotina fungi.</title>
        <authorList>
            <person name="Reynolds N.K."/>
            <person name="Stajich J.E."/>
            <person name="Barry K."/>
            <person name="Grigoriev I.V."/>
            <person name="Crous P."/>
            <person name="Smith M.E."/>
        </authorList>
    </citation>
    <scope>NUCLEOTIDE SEQUENCE</scope>
    <source>
        <strain evidence="16">RSA 567</strain>
    </source>
</reference>
<dbReference type="Gene3D" id="2.40.30.10">
    <property type="entry name" value="Translation factors"/>
    <property type="match status" value="1"/>
</dbReference>
<proteinExistence type="predicted"/>
<dbReference type="AlphaFoldDB" id="A0A9W8B0Z7"/>
<dbReference type="Gene3D" id="3.40.50.80">
    <property type="entry name" value="Nucleotide-binding domain of ferredoxin-NADP reductase (FNR) module"/>
    <property type="match status" value="1"/>
</dbReference>
<keyword evidence="10" id="KW-0486">Methionine biosynthesis</keyword>
<feature type="compositionally biased region" description="Polar residues" evidence="13">
    <location>
        <begin position="534"/>
        <end position="549"/>
    </location>
</feature>
<keyword evidence="17" id="KW-1185">Reference proteome</keyword>
<dbReference type="InterPro" id="IPR023173">
    <property type="entry name" value="NADPH_Cyt_P450_Rdtase_alpha"/>
</dbReference>
<dbReference type="GO" id="GO:0050660">
    <property type="term" value="F:flavin adenine dinucleotide binding"/>
    <property type="evidence" value="ECO:0007669"/>
    <property type="project" value="TreeGrafter"/>
</dbReference>
<evidence type="ECO:0000256" key="1">
    <source>
        <dbReference type="ARBA" id="ARBA00001917"/>
    </source>
</evidence>
<evidence type="ECO:0000259" key="15">
    <source>
        <dbReference type="PROSITE" id="PS51384"/>
    </source>
</evidence>
<keyword evidence="3" id="KW-0028">Amino-acid biosynthesis</keyword>
<dbReference type="Gene3D" id="1.20.990.10">
    <property type="entry name" value="NADPH-cytochrome p450 Reductase, Chain A, domain 3"/>
    <property type="match status" value="1"/>
</dbReference>
<evidence type="ECO:0000256" key="3">
    <source>
        <dbReference type="ARBA" id="ARBA00022605"/>
    </source>
</evidence>
<keyword evidence="8" id="KW-0521">NADP</keyword>
<evidence type="ECO:0000259" key="14">
    <source>
        <dbReference type="PROSITE" id="PS50902"/>
    </source>
</evidence>
<dbReference type="InterPro" id="IPR017938">
    <property type="entry name" value="Riboflavin_synthase-like_b-brl"/>
</dbReference>
<sequence length="778" mass="84571">MTSPDIPLATRVTFLYGSQTGNAESIALNLQELAQQRGYDTQCHVLDDYENVAFTAEDVYVFVVSTTGDGDPPDNATKFWRYLRRLAKKGADWSHVRYALLGLGDTNYDNFCNGGRRLDQKLQEIHAQTFYPRGLADDATGLEEVVEPWCQGLWEPVAKVCRSKASPLADAALDQSQPAQAKASTHASQPNTIEQSLAALHLDGTPQLPSFAVPSTSLASIQLDVWRGQALAIDYSALAELSSLTGTPKVPGILCQLEPVSPAALTNSDPTALVLPAHLSNAFTLVQLTKARCLTAPDAVKRTLHLTFAAAPGKNQAALPTDASGGAQLPEFRPGDAFGVVCPNPLPLVHGCLDRLGYTTDDTRHQQLAVQPGKPGGKLPSHLQSLSTVTPHQLFASVLDLTSAPKKALLRMLVDYTDDQAEKKRLLFLCSKQGATEFNSVRNQLPTLLDLLTTFPTVSPPLSRLVDALSPHQPRYYSVTNSPLADGGRTLSIAFNVVQYTTPEPYNVVKHGICTPWLDALATATLLSTDDHSQSATATINQPSATTARSAPPSPLVPAATPVYVFLRPNSGQFYLPSDLARPMILIGPGTGVAPFIGFLQHRDCQRQAVPGASPKVGETWLFYGCRHPDKDYLFRDELTYYQQQGVLSQLHVCFSRYHEPTKELGTAAQAQNGKDKSAEPSDVGRAEAAHPKYVQDNLRRHAIDIYRLLTVHDAMLYVCGDAKGMAREVDDALAEILANAPKCHGDPLAGLTLPDAKQLLVQWILDKRYLRDLVSWI</sequence>
<dbReference type="InterPro" id="IPR001433">
    <property type="entry name" value="OxRdtase_FAD/NAD-bd"/>
</dbReference>
<dbReference type="PRINTS" id="PR00371">
    <property type="entry name" value="FPNCR"/>
</dbReference>
<feature type="domain" description="FAD-binding FR-type" evidence="15">
    <location>
        <begin position="281"/>
        <end position="577"/>
    </location>
</feature>
<dbReference type="FunFam" id="1.20.990.10:FF:000007">
    <property type="entry name" value="Methionine synthase reductase"/>
    <property type="match status" value="1"/>
</dbReference>
<evidence type="ECO:0000256" key="4">
    <source>
        <dbReference type="ARBA" id="ARBA00022630"/>
    </source>
</evidence>
<dbReference type="Pfam" id="PF00175">
    <property type="entry name" value="NAD_binding_1"/>
    <property type="match status" value="1"/>
</dbReference>
<dbReference type="InterPro" id="IPR017927">
    <property type="entry name" value="FAD-bd_FR_type"/>
</dbReference>
<dbReference type="Pfam" id="PF00258">
    <property type="entry name" value="Flavodoxin_1"/>
    <property type="match status" value="1"/>
</dbReference>
<evidence type="ECO:0000256" key="11">
    <source>
        <dbReference type="ARBA" id="ARBA00039088"/>
    </source>
</evidence>
<keyword evidence="4" id="KW-0285">Flavoprotein</keyword>
<evidence type="ECO:0000256" key="13">
    <source>
        <dbReference type="SAM" id="MobiDB-lite"/>
    </source>
</evidence>
<protein>
    <recommendedName>
        <fullName evidence="12">Methionine synthase reductase</fullName>
        <ecNumber evidence="11">1.16.1.8</ecNumber>
    </recommendedName>
</protein>
<gene>
    <name evidence="16" type="ORF">H4R34_002910</name>
</gene>
<evidence type="ECO:0000256" key="10">
    <source>
        <dbReference type="ARBA" id="ARBA00023167"/>
    </source>
</evidence>